<keyword evidence="2" id="KW-1185">Reference proteome</keyword>
<dbReference type="OrthoDB" id="9855078at2"/>
<dbReference type="AlphaFoldDB" id="A0A5B6TCB7"/>
<dbReference type="Proteomes" id="UP000324133">
    <property type="component" value="Unassembled WGS sequence"/>
</dbReference>
<sequence length="140" mass="16355">MNKQLKDAVLAIDRVAMEKASQNNLRLMYANDTDYKVRKGDALYIISDNKLQRLEMDTIELIGWHEMEGYSIEDMSSVNYYHHKKFNRLVICEMSYQVGCCLAYFSDKKTTEVSDLVKGHKQHFLDVALIRKLRINSVLE</sequence>
<organism evidence="1 2">
    <name type="scientific">Rufibacter hautae</name>
    <dbReference type="NCBI Taxonomy" id="2595005"/>
    <lineage>
        <taxon>Bacteria</taxon>
        <taxon>Pseudomonadati</taxon>
        <taxon>Bacteroidota</taxon>
        <taxon>Cytophagia</taxon>
        <taxon>Cytophagales</taxon>
        <taxon>Hymenobacteraceae</taxon>
        <taxon>Rufibacter</taxon>
    </lineage>
</organism>
<evidence type="ECO:0000313" key="2">
    <source>
        <dbReference type="Proteomes" id="UP000324133"/>
    </source>
</evidence>
<comment type="caution">
    <text evidence="1">The sequence shown here is derived from an EMBL/GenBank/DDBJ whole genome shotgun (WGS) entry which is preliminary data.</text>
</comment>
<accession>A0A5B6TCB7</accession>
<proteinExistence type="predicted"/>
<gene>
    <name evidence="1" type="ORF">FOA19_20405</name>
</gene>
<dbReference type="EMBL" id="VKKY01000003">
    <property type="protein sequence ID" value="KAA3436743.1"/>
    <property type="molecule type" value="Genomic_DNA"/>
</dbReference>
<evidence type="ECO:0000313" key="1">
    <source>
        <dbReference type="EMBL" id="KAA3436743.1"/>
    </source>
</evidence>
<name>A0A5B6TCB7_9BACT</name>
<dbReference type="RefSeq" id="WP_149092682.1">
    <property type="nucleotide sequence ID" value="NZ_VKKY01000003.1"/>
</dbReference>
<protein>
    <submittedName>
        <fullName evidence="1">Uncharacterized protein</fullName>
    </submittedName>
</protein>
<reference evidence="1 2" key="1">
    <citation type="submission" date="2019-07" db="EMBL/GenBank/DDBJ databases">
        <title>Rufibacter sp. nov., isolated from lake sediment.</title>
        <authorList>
            <person name="Qu J.-H."/>
        </authorList>
    </citation>
    <scope>NUCLEOTIDE SEQUENCE [LARGE SCALE GENOMIC DNA]</scope>
    <source>
        <strain evidence="1 2">NBS58-1</strain>
    </source>
</reference>